<keyword evidence="3" id="KW-1185">Reference proteome</keyword>
<name>A0A3M7T6V3_BRAPC</name>
<dbReference type="EMBL" id="REGN01000215">
    <property type="protein sequence ID" value="RNA43540.1"/>
    <property type="molecule type" value="Genomic_DNA"/>
</dbReference>
<evidence type="ECO:0000313" key="3">
    <source>
        <dbReference type="Proteomes" id="UP000276133"/>
    </source>
</evidence>
<keyword evidence="1" id="KW-1133">Transmembrane helix</keyword>
<accession>A0A3M7T6V3</accession>
<keyword evidence="1" id="KW-0472">Membrane</keyword>
<feature type="transmembrane region" description="Helical" evidence="1">
    <location>
        <begin position="12"/>
        <end position="33"/>
    </location>
</feature>
<evidence type="ECO:0000313" key="2">
    <source>
        <dbReference type="EMBL" id="RNA43540.1"/>
    </source>
</evidence>
<dbReference type="AlphaFoldDB" id="A0A3M7T6V3"/>
<keyword evidence="1" id="KW-0812">Transmembrane</keyword>
<gene>
    <name evidence="2" type="ORF">BpHYR1_044650</name>
</gene>
<comment type="caution">
    <text evidence="2">The sequence shown here is derived from an EMBL/GenBank/DDBJ whole genome shotgun (WGS) entry which is preliminary data.</text>
</comment>
<protein>
    <submittedName>
        <fullName evidence="2">Uncharacterized protein</fullName>
    </submittedName>
</protein>
<reference evidence="2 3" key="1">
    <citation type="journal article" date="2018" name="Sci. Rep.">
        <title>Genomic signatures of local adaptation to the degree of environmental predictability in rotifers.</title>
        <authorList>
            <person name="Franch-Gras L."/>
            <person name="Hahn C."/>
            <person name="Garcia-Roger E.M."/>
            <person name="Carmona M.J."/>
            <person name="Serra M."/>
            <person name="Gomez A."/>
        </authorList>
    </citation>
    <scope>NUCLEOTIDE SEQUENCE [LARGE SCALE GENOMIC DNA]</scope>
    <source>
        <strain evidence="2">HYR1</strain>
    </source>
</reference>
<dbReference type="Proteomes" id="UP000276133">
    <property type="component" value="Unassembled WGS sequence"/>
</dbReference>
<sequence>MSQHRIFYSIFIYNLSMMCLIMSSVSLCMLYILRSNDIFAYSNGTDMNHSFIHFFNLIISQSLTYFKRMKNPKIDTILDKLFFQNTHLIKKVYVKIYCIEKLNLFSLVIAIKEIKSKQIELKKNCGIHAN</sequence>
<organism evidence="2 3">
    <name type="scientific">Brachionus plicatilis</name>
    <name type="common">Marine rotifer</name>
    <name type="synonym">Brachionus muelleri</name>
    <dbReference type="NCBI Taxonomy" id="10195"/>
    <lineage>
        <taxon>Eukaryota</taxon>
        <taxon>Metazoa</taxon>
        <taxon>Spiralia</taxon>
        <taxon>Gnathifera</taxon>
        <taxon>Rotifera</taxon>
        <taxon>Eurotatoria</taxon>
        <taxon>Monogononta</taxon>
        <taxon>Pseudotrocha</taxon>
        <taxon>Ploima</taxon>
        <taxon>Brachionidae</taxon>
        <taxon>Brachionus</taxon>
    </lineage>
</organism>
<feature type="transmembrane region" description="Helical" evidence="1">
    <location>
        <begin position="48"/>
        <end position="66"/>
    </location>
</feature>
<evidence type="ECO:0000256" key="1">
    <source>
        <dbReference type="SAM" id="Phobius"/>
    </source>
</evidence>
<proteinExistence type="predicted"/>